<dbReference type="AlphaFoldDB" id="A0A381E8E9"/>
<organism evidence="1 2">
    <name type="scientific">Cardiobacterium valvarum</name>
    <dbReference type="NCBI Taxonomy" id="194702"/>
    <lineage>
        <taxon>Bacteria</taxon>
        <taxon>Pseudomonadati</taxon>
        <taxon>Pseudomonadota</taxon>
        <taxon>Gammaproteobacteria</taxon>
        <taxon>Cardiobacteriales</taxon>
        <taxon>Cardiobacteriaceae</taxon>
        <taxon>Cardiobacterium</taxon>
    </lineage>
</organism>
<proteinExistence type="predicted"/>
<sequence length="49" mass="5575">MTDHNPDPRAARLAAARAKTEERRIARAKLKQHLRDTAVPIRKTDDDTP</sequence>
<dbReference type="RefSeq" id="WP_172542266.1">
    <property type="nucleotide sequence ID" value="NZ_JBHLZC010000006.1"/>
</dbReference>
<keyword evidence="2" id="KW-1185">Reference proteome</keyword>
<name>A0A381E8E9_9GAMM</name>
<protein>
    <submittedName>
        <fullName evidence="1">Uncharacterized protein</fullName>
    </submittedName>
</protein>
<gene>
    <name evidence="1" type="ORF">NCTC13294_01425</name>
</gene>
<evidence type="ECO:0000313" key="2">
    <source>
        <dbReference type="Proteomes" id="UP000254572"/>
    </source>
</evidence>
<accession>A0A381E8E9</accession>
<dbReference type="Proteomes" id="UP000254572">
    <property type="component" value="Unassembled WGS sequence"/>
</dbReference>
<evidence type="ECO:0000313" key="1">
    <source>
        <dbReference type="EMBL" id="SUX23111.1"/>
    </source>
</evidence>
<reference evidence="1 2" key="1">
    <citation type="submission" date="2018-06" db="EMBL/GenBank/DDBJ databases">
        <authorList>
            <consortium name="Pathogen Informatics"/>
            <person name="Doyle S."/>
        </authorList>
    </citation>
    <scope>NUCLEOTIDE SEQUENCE [LARGE SCALE GENOMIC DNA]</scope>
    <source>
        <strain evidence="1 2">NCTC13294</strain>
    </source>
</reference>
<dbReference type="EMBL" id="UFUW01000001">
    <property type="protein sequence ID" value="SUX23111.1"/>
    <property type="molecule type" value="Genomic_DNA"/>
</dbReference>